<evidence type="ECO:0008006" key="3">
    <source>
        <dbReference type="Google" id="ProtNLM"/>
    </source>
</evidence>
<comment type="caution">
    <text evidence="1">The sequence shown here is derived from an EMBL/GenBank/DDBJ whole genome shotgun (WGS) entry which is preliminary data.</text>
</comment>
<evidence type="ECO:0000313" key="1">
    <source>
        <dbReference type="EMBL" id="GAA0466986.1"/>
    </source>
</evidence>
<organism evidence="1 2">
    <name type="scientific">Streptomyces olivaceiscleroticus</name>
    <dbReference type="NCBI Taxonomy" id="68245"/>
    <lineage>
        <taxon>Bacteria</taxon>
        <taxon>Bacillati</taxon>
        <taxon>Actinomycetota</taxon>
        <taxon>Actinomycetes</taxon>
        <taxon>Kitasatosporales</taxon>
        <taxon>Streptomycetaceae</taxon>
        <taxon>Streptomyces</taxon>
    </lineage>
</organism>
<dbReference type="EMBL" id="BAAABY010000023">
    <property type="protein sequence ID" value="GAA0466986.1"/>
    <property type="molecule type" value="Genomic_DNA"/>
</dbReference>
<keyword evidence="2" id="KW-1185">Reference proteome</keyword>
<name>A0ABP3JY66_9ACTN</name>
<dbReference type="Proteomes" id="UP001500909">
    <property type="component" value="Unassembled WGS sequence"/>
</dbReference>
<proteinExistence type="predicted"/>
<gene>
    <name evidence="1" type="ORF">GCM10010361_34000</name>
</gene>
<evidence type="ECO:0000313" key="2">
    <source>
        <dbReference type="Proteomes" id="UP001500909"/>
    </source>
</evidence>
<accession>A0ABP3JY66</accession>
<reference evidence="2" key="1">
    <citation type="journal article" date="2019" name="Int. J. Syst. Evol. Microbiol.">
        <title>The Global Catalogue of Microorganisms (GCM) 10K type strain sequencing project: providing services to taxonomists for standard genome sequencing and annotation.</title>
        <authorList>
            <consortium name="The Broad Institute Genomics Platform"/>
            <consortium name="The Broad Institute Genome Sequencing Center for Infectious Disease"/>
            <person name="Wu L."/>
            <person name="Ma J."/>
        </authorList>
    </citation>
    <scope>NUCLEOTIDE SEQUENCE [LARGE SCALE GENOMIC DNA]</scope>
    <source>
        <strain evidence="2">JCM 4805</strain>
    </source>
</reference>
<dbReference type="RefSeq" id="WP_346095778.1">
    <property type="nucleotide sequence ID" value="NZ_BAAABY010000023.1"/>
</dbReference>
<protein>
    <recommendedName>
        <fullName evidence="3">Transposase</fullName>
    </recommendedName>
</protein>
<sequence>MIRDDACGGPRNRWEWWATNEYKQSRATAAWDKRRYVCLSTTAIVAASII</sequence>